<keyword evidence="2" id="KW-1185">Reference proteome</keyword>
<sequence length="143" mass="14678">MTLLVLKSRTIPFARITLPQKASHQSQQGATVGCSSRTSSNNSSTNINSCSSSSSSRSGGGGGSTDNSGHSSFCPGSSGKETPTTSSTEVRSIGYSNSIMYDQHPSIADSYSLVVASSLDTNNITNGTATSGKIDNDIESQLS</sequence>
<organism evidence="2 3">
    <name type="scientific">Setaria digitata</name>
    <dbReference type="NCBI Taxonomy" id="48799"/>
    <lineage>
        <taxon>Eukaryota</taxon>
        <taxon>Metazoa</taxon>
        <taxon>Ecdysozoa</taxon>
        <taxon>Nematoda</taxon>
        <taxon>Chromadorea</taxon>
        <taxon>Rhabditida</taxon>
        <taxon>Spirurina</taxon>
        <taxon>Spiruromorpha</taxon>
        <taxon>Filarioidea</taxon>
        <taxon>Setariidae</taxon>
        <taxon>Setaria</taxon>
    </lineage>
</organism>
<evidence type="ECO:0000256" key="1">
    <source>
        <dbReference type="SAM" id="MobiDB-lite"/>
    </source>
</evidence>
<feature type="compositionally biased region" description="Low complexity" evidence="1">
    <location>
        <begin position="33"/>
        <end position="57"/>
    </location>
</feature>
<proteinExistence type="predicted"/>
<dbReference type="WBParaSite" id="sdigi.contig14.g1427.t1">
    <property type="protein sequence ID" value="sdigi.contig14.g1427.t1"/>
    <property type="gene ID" value="sdigi.contig14.g1427"/>
</dbReference>
<reference evidence="3" key="1">
    <citation type="submission" date="2022-11" db="UniProtKB">
        <authorList>
            <consortium name="WormBaseParasite"/>
        </authorList>
    </citation>
    <scope>IDENTIFICATION</scope>
</reference>
<dbReference type="PROSITE" id="PS51257">
    <property type="entry name" value="PROKAR_LIPOPROTEIN"/>
    <property type="match status" value="1"/>
</dbReference>
<feature type="compositionally biased region" description="Polar residues" evidence="1">
    <location>
        <begin position="79"/>
        <end position="90"/>
    </location>
</feature>
<evidence type="ECO:0000313" key="3">
    <source>
        <dbReference type="WBParaSite" id="sdigi.contig14.g1427.t1"/>
    </source>
</evidence>
<feature type="region of interest" description="Disordered" evidence="1">
    <location>
        <begin position="19"/>
        <end position="90"/>
    </location>
</feature>
<evidence type="ECO:0000313" key="2">
    <source>
        <dbReference type="Proteomes" id="UP000887581"/>
    </source>
</evidence>
<feature type="compositionally biased region" description="Polar residues" evidence="1">
    <location>
        <begin position="20"/>
        <end position="30"/>
    </location>
</feature>
<dbReference type="Proteomes" id="UP000887581">
    <property type="component" value="Unplaced"/>
</dbReference>
<accession>A0A915PFH3</accession>
<feature type="region of interest" description="Disordered" evidence="1">
    <location>
        <begin position="122"/>
        <end position="143"/>
    </location>
</feature>
<protein>
    <submittedName>
        <fullName evidence="3">Uncharacterized protein</fullName>
    </submittedName>
</protein>
<name>A0A915PFH3_9BILA</name>
<dbReference type="AlphaFoldDB" id="A0A915PFH3"/>